<keyword evidence="1" id="KW-1133">Transmembrane helix</keyword>
<feature type="transmembrane region" description="Helical" evidence="1">
    <location>
        <begin position="226"/>
        <end position="247"/>
    </location>
</feature>
<keyword evidence="1" id="KW-0472">Membrane</keyword>
<dbReference type="Pfam" id="PF07786">
    <property type="entry name" value="HGSNAT_cat"/>
    <property type="match status" value="1"/>
</dbReference>
<evidence type="ECO:0000256" key="1">
    <source>
        <dbReference type="SAM" id="Phobius"/>
    </source>
</evidence>
<organism evidence="3 4">
    <name type="scientific">Aureimonas pseudogalii</name>
    <dbReference type="NCBI Taxonomy" id="1744844"/>
    <lineage>
        <taxon>Bacteria</taxon>
        <taxon>Pseudomonadati</taxon>
        <taxon>Pseudomonadota</taxon>
        <taxon>Alphaproteobacteria</taxon>
        <taxon>Hyphomicrobiales</taxon>
        <taxon>Aurantimonadaceae</taxon>
        <taxon>Aureimonas</taxon>
    </lineage>
</organism>
<reference evidence="3 4" key="1">
    <citation type="submission" date="2020-08" db="EMBL/GenBank/DDBJ databases">
        <title>Genomic Encyclopedia of Type Strains, Phase IV (KMG-IV): sequencing the most valuable type-strain genomes for metagenomic binning, comparative biology and taxonomic classification.</title>
        <authorList>
            <person name="Goeker M."/>
        </authorList>
    </citation>
    <scope>NUCLEOTIDE SEQUENCE [LARGE SCALE GENOMIC DNA]</scope>
    <source>
        <strain evidence="3 4">DSM 102238</strain>
    </source>
</reference>
<proteinExistence type="predicted"/>
<feature type="transmembrane region" description="Helical" evidence="1">
    <location>
        <begin position="111"/>
        <end position="129"/>
    </location>
</feature>
<evidence type="ECO:0000259" key="2">
    <source>
        <dbReference type="Pfam" id="PF07786"/>
    </source>
</evidence>
<dbReference type="InterPro" id="IPR012429">
    <property type="entry name" value="HGSNAT_cat"/>
</dbReference>
<dbReference type="RefSeq" id="WP_183202163.1">
    <property type="nucleotide sequence ID" value="NZ_JACIEK010000019.1"/>
</dbReference>
<evidence type="ECO:0000313" key="3">
    <source>
        <dbReference type="EMBL" id="MBB4000378.1"/>
    </source>
</evidence>
<dbReference type="AlphaFoldDB" id="A0A7W6MM16"/>
<keyword evidence="4" id="KW-1185">Reference proteome</keyword>
<protein>
    <submittedName>
        <fullName evidence="3">Putative membrane protein</fullName>
    </submittedName>
</protein>
<accession>A0A7W6MM16</accession>
<sequence>MQAETRPAATRRIELLDILRGVALLAMAVYHFTWDLEFFGYVARGLAEQGGWRLFARAIASSFLFLVGIGLVLAHGRGIRWRSFVRRLAQVAAGAGIITLATYLATPQGFVFFGILHQIAIASVLGLVALRLPFIATFALGIAVVMLPQLVQTDLTNPIWLAWIGLSAQAPMSNDFVPVFPWTGAVLVGIAFSQAANRFGLWSRLASWNERLSRLQPLARLGRHSLLFYLVHQPLLFGLVYLASMVAPPDQTAAFAESCRATCTESRDASYCERYCGCVQDDLSERDLLTKYLTNRLDEAGRTQIGESVTMCSFRSEP</sequence>
<feature type="transmembrane region" description="Helical" evidence="1">
    <location>
        <begin position="134"/>
        <end position="151"/>
    </location>
</feature>
<gene>
    <name evidence="3" type="ORF">GGR04_004255</name>
</gene>
<feature type="transmembrane region" description="Helical" evidence="1">
    <location>
        <begin position="54"/>
        <end position="76"/>
    </location>
</feature>
<name>A0A7W6MM16_9HYPH</name>
<feature type="transmembrane region" description="Helical" evidence="1">
    <location>
        <begin position="15"/>
        <end position="34"/>
    </location>
</feature>
<feature type="domain" description="Heparan-alpha-glucosaminide N-acetyltransferase catalytic" evidence="2">
    <location>
        <begin position="12"/>
        <end position="234"/>
    </location>
</feature>
<feature type="transmembrane region" description="Helical" evidence="1">
    <location>
        <begin position="179"/>
        <end position="205"/>
    </location>
</feature>
<dbReference type="EMBL" id="JACIEK010000019">
    <property type="protein sequence ID" value="MBB4000378.1"/>
    <property type="molecule type" value="Genomic_DNA"/>
</dbReference>
<comment type="caution">
    <text evidence="3">The sequence shown here is derived from an EMBL/GenBank/DDBJ whole genome shotgun (WGS) entry which is preliminary data.</text>
</comment>
<feature type="transmembrane region" description="Helical" evidence="1">
    <location>
        <begin position="88"/>
        <end position="105"/>
    </location>
</feature>
<evidence type="ECO:0000313" key="4">
    <source>
        <dbReference type="Proteomes" id="UP000542776"/>
    </source>
</evidence>
<dbReference type="Proteomes" id="UP000542776">
    <property type="component" value="Unassembled WGS sequence"/>
</dbReference>
<keyword evidence="1" id="KW-0812">Transmembrane</keyword>